<feature type="domain" description="C2H2-type" evidence="7">
    <location>
        <begin position="268"/>
        <end position="296"/>
    </location>
</feature>
<reference evidence="9 10" key="1">
    <citation type="submission" date="2025-05" db="UniProtKB">
        <authorList>
            <consortium name="RefSeq"/>
        </authorList>
    </citation>
    <scope>IDENTIFICATION</scope>
</reference>
<evidence type="ECO:0000259" key="7">
    <source>
        <dbReference type="PROSITE" id="PS50157"/>
    </source>
</evidence>
<evidence type="ECO:0000256" key="4">
    <source>
        <dbReference type="ARBA" id="ARBA00022833"/>
    </source>
</evidence>
<keyword evidence="2" id="KW-0677">Repeat</keyword>
<feature type="domain" description="C2H2-type" evidence="7">
    <location>
        <begin position="305"/>
        <end position="332"/>
    </location>
</feature>
<dbReference type="InterPro" id="IPR036236">
    <property type="entry name" value="Znf_C2H2_sf"/>
</dbReference>
<evidence type="ECO:0000313" key="11">
    <source>
        <dbReference type="RefSeq" id="XP_005096560.1"/>
    </source>
</evidence>
<protein>
    <submittedName>
        <fullName evidence="9 10">Uncharacterized protein LOC101845163</fullName>
    </submittedName>
</protein>
<dbReference type="Gene3D" id="3.30.160.60">
    <property type="entry name" value="Classic Zinc Finger"/>
    <property type="match status" value="4"/>
</dbReference>
<keyword evidence="3 5" id="KW-0863">Zinc-finger</keyword>
<dbReference type="Proteomes" id="UP000694888">
    <property type="component" value="Unplaced"/>
</dbReference>
<dbReference type="InterPro" id="IPR013087">
    <property type="entry name" value="Znf_C2H2_type"/>
</dbReference>
<keyword evidence="1" id="KW-0479">Metal-binding</keyword>
<dbReference type="GeneID" id="101845163"/>
<evidence type="ECO:0000256" key="6">
    <source>
        <dbReference type="SAM" id="MobiDB-lite"/>
    </source>
</evidence>
<evidence type="ECO:0000313" key="8">
    <source>
        <dbReference type="Proteomes" id="UP000694888"/>
    </source>
</evidence>
<dbReference type="SMART" id="SM00355">
    <property type="entry name" value="ZnF_C2H2"/>
    <property type="match status" value="9"/>
</dbReference>
<dbReference type="RefSeq" id="XP_005096559.1">
    <property type="nucleotide sequence ID" value="XM_005096502.2"/>
</dbReference>
<name>A0ABM0JLK9_APLCA</name>
<dbReference type="PROSITE" id="PS50157">
    <property type="entry name" value="ZINC_FINGER_C2H2_2"/>
    <property type="match status" value="3"/>
</dbReference>
<gene>
    <name evidence="9 10 11" type="primary">LOC101845163</name>
</gene>
<evidence type="ECO:0000256" key="5">
    <source>
        <dbReference type="PROSITE-ProRule" id="PRU00042"/>
    </source>
</evidence>
<feature type="domain" description="C2H2-type" evidence="7">
    <location>
        <begin position="363"/>
        <end position="390"/>
    </location>
</feature>
<sequence>MEMAGCEVCWTCRGLIFGDSSGIIPAFEQHALMCRGPDVEEHQTSFDYFVCDKADYFALKNLKKNFAKTQKSIKSKLWATLPSEVVECIFDLCIPENGNAEKESSSYFPMDQKSKCSQTKIFSGPVLMNQDNISTVDVTICQSENDNTVHFENRSNICNGSGANGNEKILKNQEESFHDQLCINTHTLLLKEEEEKLTTECILTKEGNFTNYCCKLCQHQTKSDRLMLRHLNAHDNGQAFKCVKCDFSTMWRSEWNQHCKKCLDQKSFLCQFCGEEFTRRDKFNKHCASAHSDGDPTALQLKNKLQCEQCDYIGRSLTCLKEHKKKHTGEMIFCPHEGCDFKSFYRRSLTKHLNQKHAKEKNLICSVCGFQTRHMSSLTKHMKLHRSLKKFKCVQCTFTAFTSSQVLDHVRRKHLKEKLYSCPKCPFQTGYPMGIKKHIQRHEGVFGYSCSICGESVGTMRKAKEHMVHRHGCTDYRVLNESIEKIKPRDYQIKNRENIIKEPMKYVVMITNEQVSNDTLDMEILDVDLNSNDVLEMATDILSGESQQISSSEGLLDPTLHANPTSMNHVKELFESQTSSEKGRNPMLSATSNDLGDAENSLIEDSLFDLMTDFPRPSNLNRCQSASTLMFTSFSPHLVDRPLTPDFFSDSPSAGSFFPNFTSKALETDTLPLGHLSSFDGSHQEQHADSNSRVLTKAANPPSPILSNFMTSSIATNSNSLHPVVNMSEALLQTSVCENLDSILPSAVFGTPCPPQKMHGSQISFSSSSSAFTALTDEYSTDLQNAVASIAEATALEDQVEADANDESPFPLNSVM</sequence>
<keyword evidence="4" id="KW-0862">Zinc</keyword>
<dbReference type="PANTHER" id="PTHR24403:SF105">
    <property type="entry name" value="ZINC FINGER PROTEIN 2-LIKE ISOFORM X1"/>
    <property type="match status" value="1"/>
</dbReference>
<dbReference type="PANTHER" id="PTHR24403">
    <property type="entry name" value="ZINC FINGER PROTEIN"/>
    <property type="match status" value="1"/>
</dbReference>
<evidence type="ECO:0000256" key="2">
    <source>
        <dbReference type="ARBA" id="ARBA00022737"/>
    </source>
</evidence>
<dbReference type="InterPro" id="IPR050688">
    <property type="entry name" value="Zinc_finger/UBP_domain"/>
</dbReference>
<feature type="region of interest" description="Disordered" evidence="6">
    <location>
        <begin position="574"/>
        <end position="595"/>
    </location>
</feature>
<evidence type="ECO:0000256" key="1">
    <source>
        <dbReference type="ARBA" id="ARBA00022723"/>
    </source>
</evidence>
<dbReference type="RefSeq" id="XP_005096560.1">
    <property type="nucleotide sequence ID" value="XM_005096503.3"/>
</dbReference>
<dbReference type="RefSeq" id="XP_005096558.1">
    <property type="nucleotide sequence ID" value="XM_005096501.3"/>
</dbReference>
<keyword evidence="8" id="KW-1185">Reference proteome</keyword>
<evidence type="ECO:0000256" key="3">
    <source>
        <dbReference type="ARBA" id="ARBA00022771"/>
    </source>
</evidence>
<proteinExistence type="predicted"/>
<evidence type="ECO:0000313" key="10">
    <source>
        <dbReference type="RefSeq" id="XP_005096559.1"/>
    </source>
</evidence>
<dbReference type="PROSITE" id="PS00028">
    <property type="entry name" value="ZINC_FINGER_C2H2_1"/>
    <property type="match status" value="2"/>
</dbReference>
<accession>A0ABM0JLK9</accession>
<dbReference type="SUPFAM" id="SSF57667">
    <property type="entry name" value="beta-beta-alpha zinc fingers"/>
    <property type="match status" value="4"/>
</dbReference>
<evidence type="ECO:0000313" key="9">
    <source>
        <dbReference type="RefSeq" id="XP_005096558.1"/>
    </source>
</evidence>
<organism evidence="8 11">
    <name type="scientific">Aplysia californica</name>
    <name type="common">California sea hare</name>
    <dbReference type="NCBI Taxonomy" id="6500"/>
    <lineage>
        <taxon>Eukaryota</taxon>
        <taxon>Metazoa</taxon>
        <taxon>Spiralia</taxon>
        <taxon>Lophotrochozoa</taxon>
        <taxon>Mollusca</taxon>
        <taxon>Gastropoda</taxon>
        <taxon>Heterobranchia</taxon>
        <taxon>Euthyneura</taxon>
        <taxon>Tectipleura</taxon>
        <taxon>Aplysiida</taxon>
        <taxon>Aplysioidea</taxon>
        <taxon>Aplysiidae</taxon>
        <taxon>Aplysia</taxon>
    </lineage>
</organism>